<dbReference type="OrthoDB" id="286734at2759"/>
<dbReference type="eggNOG" id="KOG2704">
    <property type="taxonomic scope" value="Eukaryota"/>
</dbReference>
<organism evidence="8 9">
    <name type="scientific">Galdieria sulphuraria</name>
    <name type="common">Red alga</name>
    <dbReference type="NCBI Taxonomy" id="130081"/>
    <lineage>
        <taxon>Eukaryota</taxon>
        <taxon>Rhodophyta</taxon>
        <taxon>Bangiophyceae</taxon>
        <taxon>Galdieriales</taxon>
        <taxon>Galdieriaceae</taxon>
        <taxon>Galdieria</taxon>
    </lineage>
</organism>
<dbReference type="STRING" id="130081.M2Y9M1"/>
<keyword evidence="4 7" id="KW-1133">Transmembrane helix</keyword>
<keyword evidence="5 7" id="KW-0472">Membrane</keyword>
<dbReference type="Pfam" id="PF03062">
    <property type="entry name" value="MBOAT"/>
    <property type="match status" value="1"/>
</dbReference>
<evidence type="ECO:0000256" key="2">
    <source>
        <dbReference type="ARBA" id="ARBA00022679"/>
    </source>
</evidence>
<feature type="transmembrane region" description="Helical" evidence="7">
    <location>
        <begin position="398"/>
        <end position="422"/>
    </location>
</feature>
<dbReference type="GO" id="GO:0016746">
    <property type="term" value="F:acyltransferase activity"/>
    <property type="evidence" value="ECO:0007669"/>
    <property type="project" value="UniProtKB-KW"/>
</dbReference>
<evidence type="ECO:0000256" key="3">
    <source>
        <dbReference type="ARBA" id="ARBA00022692"/>
    </source>
</evidence>
<evidence type="ECO:0000256" key="6">
    <source>
        <dbReference type="ARBA" id="ARBA00023315"/>
    </source>
</evidence>
<evidence type="ECO:0000256" key="4">
    <source>
        <dbReference type="ARBA" id="ARBA00022989"/>
    </source>
</evidence>
<dbReference type="PANTHER" id="PTHR13906">
    <property type="entry name" value="PORCUPINE"/>
    <property type="match status" value="1"/>
</dbReference>
<feature type="transmembrane region" description="Helical" evidence="7">
    <location>
        <begin position="348"/>
        <end position="378"/>
    </location>
</feature>
<dbReference type="InterPro" id="IPR004299">
    <property type="entry name" value="MBOAT_fam"/>
</dbReference>
<proteinExistence type="predicted"/>
<protein>
    <submittedName>
        <fullName evidence="8">Membrane bound O-acyl transferase (MBOAT) family protein isoform 2</fullName>
    </submittedName>
</protein>
<reference evidence="9" key="1">
    <citation type="journal article" date="2013" name="Science">
        <title>Gene transfer from bacteria and archaea facilitated evolution of an extremophilic eukaryote.</title>
        <authorList>
            <person name="Schonknecht G."/>
            <person name="Chen W.H."/>
            <person name="Ternes C.M."/>
            <person name="Barbier G.G."/>
            <person name="Shrestha R.P."/>
            <person name="Stanke M."/>
            <person name="Brautigam A."/>
            <person name="Baker B.J."/>
            <person name="Banfield J.F."/>
            <person name="Garavito R.M."/>
            <person name="Carr K."/>
            <person name="Wilkerson C."/>
            <person name="Rensing S.A."/>
            <person name="Gagneul D."/>
            <person name="Dickenson N.E."/>
            <person name="Oesterhelt C."/>
            <person name="Lercher M.J."/>
            <person name="Weber A.P."/>
        </authorList>
    </citation>
    <scope>NUCLEOTIDE SEQUENCE [LARGE SCALE GENOMIC DNA]</scope>
    <source>
        <strain evidence="9">074W</strain>
    </source>
</reference>
<feature type="transmembrane region" description="Helical" evidence="7">
    <location>
        <begin position="57"/>
        <end position="80"/>
    </location>
</feature>
<keyword evidence="2 8" id="KW-0808">Transferase</keyword>
<sequence length="476" mass="55724">MQWLLSWLATEIATLFGAKVNEVNYVLCLLLAFPLGVLYRWIHYPTLRILFSLVTGGWLGLTALGIHSLHIVVASFVCYLIMLTNCKRQHHYVFFWAFLYLSVGHIYRQWTDYLGWSLDFTLPLMIVTQKVISLSYALHDGMMNSEWKTEQKGTSIRTLPNILEFYAFILFPPSLLVGPYLEFVDWQAHLQNRRCIKDAARLGFGRLVQGLGCLTIYLIGDKWLPIQLLGDERFLSMGHWLVRFLWIDVILFGYRFKYYFAWKLAEGALASSGMGRLSEQEPRRFEAIQVIDILGFELAENPRELTSSWNKTTNVWLRRYVYERYNERYNSYSICLFNGRRMVRPWNLYYAFVISAFWHGFYPGYYLFFVTMSVVTSIHRKIRKRLRPLVTPHHTVAVCWRIASILLTRFTCSYFIISFTALSFEASFKVYRSLHLTGHAILLIAMIIFYTGTFDRLVAKYHFGIADSYGASNKID</sequence>
<comment type="subcellular location">
    <subcellularLocation>
        <location evidence="1">Membrane</location>
        <topology evidence="1">Multi-pass membrane protein</topology>
    </subcellularLocation>
</comment>
<keyword evidence="9" id="KW-1185">Reference proteome</keyword>
<dbReference type="Gramene" id="EME32574">
    <property type="protein sequence ID" value="EME32574"/>
    <property type="gene ID" value="Gasu_03450"/>
</dbReference>
<dbReference type="PANTHER" id="PTHR13906:SF4">
    <property type="entry name" value="LYSOPHOSPHOLIPID ACYLTRANSFERASE 6"/>
    <property type="match status" value="1"/>
</dbReference>
<accession>M2Y9M1</accession>
<dbReference type="GO" id="GO:0016020">
    <property type="term" value="C:membrane"/>
    <property type="evidence" value="ECO:0007669"/>
    <property type="project" value="UniProtKB-SubCell"/>
</dbReference>
<feature type="transmembrane region" description="Helical" evidence="7">
    <location>
        <begin position="23"/>
        <end position="42"/>
    </location>
</feature>
<feature type="transmembrane region" description="Helical" evidence="7">
    <location>
        <begin position="92"/>
        <end position="108"/>
    </location>
</feature>
<dbReference type="InterPro" id="IPR049941">
    <property type="entry name" value="LPLAT_7/PORCN-like"/>
</dbReference>
<dbReference type="GO" id="GO:0030258">
    <property type="term" value="P:lipid modification"/>
    <property type="evidence" value="ECO:0007669"/>
    <property type="project" value="TreeGrafter"/>
</dbReference>
<evidence type="ECO:0000256" key="5">
    <source>
        <dbReference type="ARBA" id="ARBA00023136"/>
    </source>
</evidence>
<dbReference type="KEGG" id="gsl:Gasu_03450"/>
<evidence type="ECO:0000313" key="9">
    <source>
        <dbReference type="Proteomes" id="UP000030680"/>
    </source>
</evidence>
<evidence type="ECO:0000313" key="8">
    <source>
        <dbReference type="EMBL" id="EME32574.1"/>
    </source>
</evidence>
<feature type="transmembrane region" description="Helical" evidence="7">
    <location>
        <begin position="159"/>
        <end position="181"/>
    </location>
</feature>
<feature type="transmembrane region" description="Helical" evidence="7">
    <location>
        <begin position="434"/>
        <end position="452"/>
    </location>
</feature>
<dbReference type="GeneID" id="17091141"/>
<evidence type="ECO:0000256" key="7">
    <source>
        <dbReference type="SAM" id="Phobius"/>
    </source>
</evidence>
<dbReference type="RefSeq" id="XP_005709094.1">
    <property type="nucleotide sequence ID" value="XM_005709037.1"/>
</dbReference>
<gene>
    <name evidence="8" type="ORF">Gasu_03450</name>
</gene>
<feature type="transmembrane region" description="Helical" evidence="7">
    <location>
        <begin position="201"/>
        <end position="219"/>
    </location>
</feature>
<dbReference type="AlphaFoldDB" id="M2Y9M1"/>
<keyword evidence="6" id="KW-0012">Acyltransferase</keyword>
<dbReference type="Proteomes" id="UP000030680">
    <property type="component" value="Unassembled WGS sequence"/>
</dbReference>
<dbReference type="OMA" id="WHGTRPG"/>
<keyword evidence="3 7" id="KW-0812">Transmembrane</keyword>
<evidence type="ECO:0000256" key="1">
    <source>
        <dbReference type="ARBA" id="ARBA00004141"/>
    </source>
</evidence>
<name>M2Y9M1_GALSU</name>
<dbReference type="EMBL" id="KB454485">
    <property type="protein sequence ID" value="EME32574.1"/>
    <property type="molecule type" value="Genomic_DNA"/>
</dbReference>
<feature type="transmembrane region" description="Helical" evidence="7">
    <location>
        <begin position="240"/>
        <end position="256"/>
    </location>
</feature>